<dbReference type="AlphaFoldDB" id="A0A1I7XBS5"/>
<dbReference type="WBParaSite" id="Hba_15133">
    <property type="protein sequence ID" value="Hba_15133"/>
    <property type="gene ID" value="Hba_15133"/>
</dbReference>
<dbReference type="Proteomes" id="UP000095283">
    <property type="component" value="Unplaced"/>
</dbReference>
<evidence type="ECO:0000313" key="1">
    <source>
        <dbReference type="Proteomes" id="UP000095283"/>
    </source>
</evidence>
<proteinExistence type="predicted"/>
<evidence type="ECO:0000313" key="2">
    <source>
        <dbReference type="WBParaSite" id="Hba_15133"/>
    </source>
</evidence>
<reference evidence="2" key="1">
    <citation type="submission" date="2016-11" db="UniProtKB">
        <authorList>
            <consortium name="WormBaseParasite"/>
        </authorList>
    </citation>
    <scope>IDENTIFICATION</scope>
</reference>
<name>A0A1I7XBS5_HETBA</name>
<organism evidence="1 2">
    <name type="scientific">Heterorhabditis bacteriophora</name>
    <name type="common">Entomopathogenic nematode worm</name>
    <dbReference type="NCBI Taxonomy" id="37862"/>
    <lineage>
        <taxon>Eukaryota</taxon>
        <taxon>Metazoa</taxon>
        <taxon>Ecdysozoa</taxon>
        <taxon>Nematoda</taxon>
        <taxon>Chromadorea</taxon>
        <taxon>Rhabditida</taxon>
        <taxon>Rhabditina</taxon>
        <taxon>Rhabditomorpha</taxon>
        <taxon>Strongyloidea</taxon>
        <taxon>Heterorhabditidae</taxon>
        <taxon>Heterorhabditis</taxon>
    </lineage>
</organism>
<sequence>MEFVDILERTGSEDSLCSENVYYIDHEKHGQSSEKTYFHDLAHQQIEGHINTSTDVRDSFRPVQLKCKEEVVIKPAIHIENTRITTPTVPINVRIPTLFVT</sequence>
<keyword evidence="1" id="KW-1185">Reference proteome</keyword>
<accession>A0A1I7XBS5</accession>
<protein>
    <submittedName>
        <fullName evidence="2">Uncharacterized protein</fullName>
    </submittedName>
</protein>